<dbReference type="RefSeq" id="YP_010032295.1">
    <property type="nucleotide sequence ID" value="NC_053868.1"/>
</dbReference>
<gene>
    <name evidence="8 10" type="primary">thiG</name>
</gene>
<dbReference type="UniPathway" id="UPA00060"/>
<dbReference type="EMBL" id="MT226925">
    <property type="protein sequence ID" value="QOW07502.1"/>
    <property type="molecule type" value="Genomic_DNA"/>
</dbReference>
<protein>
    <recommendedName>
        <fullName evidence="3 8">Thiazole synthase</fullName>
        <ecNumber evidence="3 8">2.8.1.10</ecNumber>
    </recommendedName>
</protein>
<dbReference type="GO" id="GO:0009507">
    <property type="term" value="C:chloroplast"/>
    <property type="evidence" value="ECO:0007669"/>
    <property type="project" value="UniProtKB-SubCell"/>
</dbReference>
<comment type="subcellular location">
    <subcellularLocation>
        <location evidence="8">Plastid</location>
        <location evidence="8">Chloroplast</location>
    </subcellularLocation>
</comment>
<dbReference type="Pfam" id="PF05690">
    <property type="entry name" value="ThiG"/>
    <property type="match status" value="1"/>
</dbReference>
<geneLocation type="chloroplast" evidence="10"/>
<keyword evidence="10" id="KW-0934">Plastid</keyword>
<evidence type="ECO:0000256" key="2">
    <source>
        <dbReference type="ARBA" id="ARBA00004948"/>
    </source>
</evidence>
<feature type="binding site" evidence="8">
    <location>
        <begin position="218"/>
        <end position="219"/>
    </location>
    <ligand>
        <name>1-deoxy-D-xylulose 5-phosphate</name>
        <dbReference type="ChEBI" id="CHEBI:57792"/>
    </ligand>
</feature>
<evidence type="ECO:0000256" key="5">
    <source>
        <dbReference type="ARBA" id="ARBA00022977"/>
    </source>
</evidence>
<keyword evidence="6 8" id="KW-0704">Schiff base</keyword>
<dbReference type="PANTHER" id="PTHR34266:SF2">
    <property type="entry name" value="THIAZOLE SYNTHASE"/>
    <property type="match status" value="1"/>
</dbReference>
<evidence type="ECO:0000256" key="7">
    <source>
        <dbReference type="ARBA" id="ARBA00049897"/>
    </source>
</evidence>
<evidence type="ECO:0000313" key="10">
    <source>
        <dbReference type="EMBL" id="QOW07502.1"/>
    </source>
</evidence>
<dbReference type="InterPro" id="IPR008867">
    <property type="entry name" value="ThiG"/>
</dbReference>
<organism evidence="10">
    <name type="scientific">Schizocladia ischiensis</name>
    <dbReference type="NCBI Taxonomy" id="196139"/>
    <lineage>
        <taxon>Eukaryota</taxon>
        <taxon>Sar</taxon>
        <taxon>Stramenopiles</taxon>
        <taxon>Ochrophyta</taxon>
        <taxon>PX clade</taxon>
        <taxon>Schizocladiophyceae</taxon>
        <taxon>Schizocladiales</taxon>
        <taxon>Schizocladiaceae</taxon>
        <taxon>Schizocladia</taxon>
    </lineage>
</organism>
<feature type="active site" description="Schiff-base intermediate with DXP" evidence="8">
    <location>
        <position position="109"/>
    </location>
</feature>
<evidence type="ECO:0000256" key="6">
    <source>
        <dbReference type="ARBA" id="ARBA00023270"/>
    </source>
</evidence>
<feature type="binding site" evidence="8">
    <location>
        <begin position="196"/>
        <end position="197"/>
    </location>
    <ligand>
        <name>1-deoxy-D-xylulose 5-phosphate</name>
        <dbReference type="ChEBI" id="CHEBI:57792"/>
    </ligand>
</feature>
<dbReference type="HAMAP" id="MF_00443">
    <property type="entry name" value="ThiG"/>
    <property type="match status" value="1"/>
</dbReference>
<proteinExistence type="inferred from homology"/>
<comment type="catalytic activity">
    <reaction evidence="7 8">
        <text>[ThiS sulfur-carrier protein]-C-terminal-Gly-aminoethanethioate + 2-iminoacetate + 1-deoxy-D-xylulose 5-phosphate = [ThiS sulfur-carrier protein]-C-terminal Gly-Gly + 2-[(2R,5Z)-2-carboxy-4-methylthiazol-5(2H)-ylidene]ethyl phosphate + 2 H2O + H(+)</text>
        <dbReference type="Rhea" id="RHEA:26297"/>
        <dbReference type="Rhea" id="RHEA-COMP:12909"/>
        <dbReference type="Rhea" id="RHEA-COMP:19908"/>
        <dbReference type="ChEBI" id="CHEBI:15377"/>
        <dbReference type="ChEBI" id="CHEBI:15378"/>
        <dbReference type="ChEBI" id="CHEBI:57792"/>
        <dbReference type="ChEBI" id="CHEBI:62899"/>
        <dbReference type="ChEBI" id="CHEBI:77846"/>
        <dbReference type="ChEBI" id="CHEBI:90778"/>
        <dbReference type="ChEBI" id="CHEBI:232372"/>
        <dbReference type="EC" id="2.8.1.10"/>
    </reaction>
</comment>
<dbReference type="EC" id="2.8.1.10" evidence="3 8"/>
<dbReference type="Gene3D" id="3.20.20.70">
    <property type="entry name" value="Aldolase class I"/>
    <property type="match status" value="1"/>
</dbReference>
<comment type="similarity">
    <text evidence="8">Belongs to the ThiG family.</text>
</comment>
<evidence type="ECO:0000256" key="3">
    <source>
        <dbReference type="ARBA" id="ARBA00011960"/>
    </source>
</evidence>
<evidence type="ECO:0000256" key="8">
    <source>
        <dbReference type="HAMAP-Rule" id="MF_00443"/>
    </source>
</evidence>
<dbReference type="SUPFAM" id="SSF110399">
    <property type="entry name" value="ThiG-like"/>
    <property type="match status" value="1"/>
</dbReference>
<dbReference type="AlphaFoldDB" id="A0A7S6ZPA3"/>
<sequence length="269" mass="28868">MNIEDPINIAGKTFESRLIVGTGRYKDSYDAYSTIRNSGCEIVTLAVGRIKIGKKNSIEEELIDILDWKKLWILPNTAGARTAEEAIKLALLGRELTKQIGQPENNFVKLEVISDSQYLLPDPIGTLNAATFLIKKGFIVLPYINADPILAEHLQDIGCSSIMPLGSPIGSGQGIKNLSNIEIIIQKSKVPIIIDAGIGTSSDATLALEMGASAVLINTALAKASNPQVMAQAMNLAVKAGRKAYLAGRAPRFEGGYASPTSIKDIDLY</sequence>
<keyword evidence="10" id="KW-0150">Chloroplast</keyword>
<name>A0A7S6ZPA3_9STRA</name>
<evidence type="ECO:0000256" key="4">
    <source>
        <dbReference type="ARBA" id="ARBA00022679"/>
    </source>
</evidence>
<dbReference type="InterPro" id="IPR013785">
    <property type="entry name" value="Aldolase_TIM"/>
</dbReference>
<accession>A0A7S6ZPA3</accession>
<reference evidence="10" key="1">
    <citation type="submission" date="2020-03" db="EMBL/GenBank/DDBJ databases">
        <title>Schizocladia ischiensis organellar genomes: estimating the origin of multicellularity in heterokonts and the emergence of shallow ocean ecosystems.</title>
        <authorList>
            <person name="Phillips N.E."/>
            <person name="Braun E.L."/>
            <person name="Boore J."/>
            <person name="Cheda B."/>
            <person name="Salomon M.P."/>
        </authorList>
    </citation>
    <scope>NUCLEOTIDE SEQUENCE</scope>
</reference>
<keyword evidence="5 8" id="KW-0784">Thiamine biosynthesis</keyword>
<evidence type="ECO:0000256" key="1">
    <source>
        <dbReference type="ARBA" id="ARBA00002834"/>
    </source>
</evidence>
<feature type="domain" description="Thiazole synthase ThiG" evidence="9">
    <location>
        <begin position="9"/>
        <end position="259"/>
    </location>
</feature>
<dbReference type="GeneID" id="63377784"/>
<comment type="function">
    <text evidence="1 8">Catalyzes the rearrangement of 1-deoxy-D-xylulose 5-phosphate (DXP) to produce the thiazole phosphate moiety of thiamine. Sulfur is provided by the thiocarboxylate moiety of the carrier protein ThiS. In vitro, sulfur can be provided by H(2)S.</text>
</comment>
<dbReference type="GO" id="GO:1990107">
    <property type="term" value="F:thiazole synthase activity"/>
    <property type="evidence" value="ECO:0007669"/>
    <property type="project" value="UniProtKB-EC"/>
</dbReference>
<evidence type="ECO:0000259" key="9">
    <source>
        <dbReference type="Pfam" id="PF05690"/>
    </source>
</evidence>
<keyword evidence="4 8" id="KW-0808">Transferase</keyword>
<dbReference type="CDD" id="cd04728">
    <property type="entry name" value="ThiG"/>
    <property type="match status" value="1"/>
</dbReference>
<feature type="binding site" evidence="8">
    <location>
        <position position="170"/>
    </location>
    <ligand>
        <name>1-deoxy-D-xylulose 5-phosphate</name>
        <dbReference type="ChEBI" id="CHEBI:57792"/>
    </ligand>
</feature>
<dbReference type="PANTHER" id="PTHR34266">
    <property type="entry name" value="THIAZOLE SYNTHASE"/>
    <property type="match status" value="1"/>
</dbReference>
<dbReference type="InterPro" id="IPR033983">
    <property type="entry name" value="Thiazole_synthase_ThiG"/>
</dbReference>
<comment type="subunit">
    <text evidence="8">Homotetramer. Forms heterodimers with either ThiH or ThiS.</text>
</comment>
<comment type="pathway">
    <text evidence="2 8">Cofactor biosynthesis; thiamine diphosphate biosynthesis.</text>
</comment>
<dbReference type="GO" id="GO:0009229">
    <property type="term" value="P:thiamine diphosphate biosynthetic process"/>
    <property type="evidence" value="ECO:0007669"/>
    <property type="project" value="UniProtKB-UniRule"/>
</dbReference>